<dbReference type="InterPro" id="IPR044730">
    <property type="entry name" value="RNase_H-like_dom_plant"/>
</dbReference>
<sequence length="106" mass="11834">MCLNVDGVVSSTTKHGAISGVFRDNERSWILGFNKALGILQPLHAELWAIYVGLQIAWDHGFVFLVIQSDSMEVVNLLNKSDAHSSPFPLVRSIEKLRKQAWVTTI</sequence>
<dbReference type="InterPro" id="IPR036397">
    <property type="entry name" value="RNaseH_sf"/>
</dbReference>
<dbReference type="PANTHER" id="PTHR47723">
    <property type="entry name" value="OS05G0353850 PROTEIN"/>
    <property type="match status" value="1"/>
</dbReference>
<dbReference type="SUPFAM" id="SSF53098">
    <property type="entry name" value="Ribonuclease H-like"/>
    <property type="match status" value="1"/>
</dbReference>
<name>A0A6A3C4D8_HIBSY</name>
<evidence type="ECO:0000313" key="2">
    <source>
        <dbReference type="EMBL" id="KAE8723863.1"/>
    </source>
</evidence>
<dbReference type="InterPro" id="IPR012337">
    <property type="entry name" value="RNaseH-like_sf"/>
</dbReference>
<dbReference type="InterPro" id="IPR053151">
    <property type="entry name" value="RNase_H-like"/>
</dbReference>
<reference evidence="2" key="1">
    <citation type="submission" date="2019-09" db="EMBL/GenBank/DDBJ databases">
        <title>Draft genome information of white flower Hibiscus syriacus.</title>
        <authorList>
            <person name="Kim Y.-M."/>
        </authorList>
    </citation>
    <scope>NUCLEOTIDE SEQUENCE [LARGE SCALE GENOMIC DNA]</scope>
    <source>
        <strain evidence="2">YM2019G1</strain>
    </source>
</reference>
<dbReference type="Gene3D" id="3.30.420.10">
    <property type="entry name" value="Ribonuclease H-like superfamily/Ribonuclease H"/>
    <property type="match status" value="1"/>
</dbReference>
<proteinExistence type="predicted"/>
<protein>
    <recommendedName>
        <fullName evidence="1">RNase H type-1 domain-containing protein</fullName>
    </recommendedName>
</protein>
<dbReference type="Pfam" id="PF13456">
    <property type="entry name" value="RVT_3"/>
    <property type="match status" value="1"/>
</dbReference>
<organism evidence="2 3">
    <name type="scientific">Hibiscus syriacus</name>
    <name type="common">Rose of Sharon</name>
    <dbReference type="NCBI Taxonomy" id="106335"/>
    <lineage>
        <taxon>Eukaryota</taxon>
        <taxon>Viridiplantae</taxon>
        <taxon>Streptophyta</taxon>
        <taxon>Embryophyta</taxon>
        <taxon>Tracheophyta</taxon>
        <taxon>Spermatophyta</taxon>
        <taxon>Magnoliopsida</taxon>
        <taxon>eudicotyledons</taxon>
        <taxon>Gunneridae</taxon>
        <taxon>Pentapetalae</taxon>
        <taxon>rosids</taxon>
        <taxon>malvids</taxon>
        <taxon>Malvales</taxon>
        <taxon>Malvaceae</taxon>
        <taxon>Malvoideae</taxon>
        <taxon>Hibiscus</taxon>
    </lineage>
</organism>
<accession>A0A6A3C4D8</accession>
<keyword evidence="3" id="KW-1185">Reference proteome</keyword>
<comment type="caution">
    <text evidence="2">The sequence shown here is derived from an EMBL/GenBank/DDBJ whole genome shotgun (WGS) entry which is preliminary data.</text>
</comment>
<evidence type="ECO:0000259" key="1">
    <source>
        <dbReference type="Pfam" id="PF13456"/>
    </source>
</evidence>
<dbReference type="Proteomes" id="UP000436088">
    <property type="component" value="Unassembled WGS sequence"/>
</dbReference>
<dbReference type="GO" id="GO:0003676">
    <property type="term" value="F:nucleic acid binding"/>
    <property type="evidence" value="ECO:0007669"/>
    <property type="project" value="InterPro"/>
</dbReference>
<dbReference type="AlphaFoldDB" id="A0A6A3C4D8"/>
<dbReference type="CDD" id="cd06222">
    <property type="entry name" value="RNase_H_like"/>
    <property type="match status" value="1"/>
</dbReference>
<dbReference type="InterPro" id="IPR002156">
    <property type="entry name" value="RNaseH_domain"/>
</dbReference>
<dbReference type="PANTHER" id="PTHR47723:SF19">
    <property type="entry name" value="POLYNUCLEOTIDYL TRANSFERASE, RIBONUCLEASE H-LIKE SUPERFAMILY PROTEIN"/>
    <property type="match status" value="1"/>
</dbReference>
<evidence type="ECO:0000313" key="3">
    <source>
        <dbReference type="Proteomes" id="UP000436088"/>
    </source>
</evidence>
<dbReference type="EMBL" id="VEPZ02000503">
    <property type="protein sequence ID" value="KAE8723863.1"/>
    <property type="molecule type" value="Genomic_DNA"/>
</dbReference>
<feature type="domain" description="RNase H type-1" evidence="1">
    <location>
        <begin position="4"/>
        <end position="103"/>
    </location>
</feature>
<gene>
    <name evidence="2" type="ORF">F3Y22_tig00011718pilonHSYRG00180</name>
</gene>
<dbReference type="GO" id="GO:0004523">
    <property type="term" value="F:RNA-DNA hybrid ribonuclease activity"/>
    <property type="evidence" value="ECO:0007669"/>
    <property type="project" value="InterPro"/>
</dbReference>